<comment type="caution">
    <text evidence="1">The sequence shown here is derived from an EMBL/GenBank/DDBJ whole genome shotgun (WGS) entry which is preliminary data.</text>
</comment>
<accession>A0ABQ6B545</accession>
<dbReference type="EMBL" id="BSOW01000015">
    <property type="protein sequence ID" value="GLR87741.1"/>
    <property type="molecule type" value="Genomic_DNA"/>
</dbReference>
<protein>
    <recommendedName>
        <fullName evidence="3">Reverse transcriptase domain-containing protein</fullName>
    </recommendedName>
</protein>
<proteinExistence type="predicted"/>
<evidence type="ECO:0000313" key="1">
    <source>
        <dbReference type="EMBL" id="GLR87741.1"/>
    </source>
</evidence>
<keyword evidence="2" id="KW-1185">Reference proteome</keyword>
<evidence type="ECO:0008006" key="3">
    <source>
        <dbReference type="Google" id="ProtNLM"/>
    </source>
</evidence>
<name>A0ABQ6B545_9BRAD</name>
<dbReference type="SUPFAM" id="SSF56672">
    <property type="entry name" value="DNA/RNA polymerases"/>
    <property type="match status" value="1"/>
</dbReference>
<dbReference type="InterPro" id="IPR043502">
    <property type="entry name" value="DNA/RNA_pol_sf"/>
</dbReference>
<dbReference type="Proteomes" id="UP001156905">
    <property type="component" value="Unassembled WGS sequence"/>
</dbReference>
<sequence>MSEDVHVRICERLGVKLPRATRLVVLIDAYKRHDWLIGAVTERLREEFAKLQVEINDEKSRTVNLERGESFSFLGFDFRYLRSLRGAMRPHYTPKLKKLTALLRELKEVFRRYRSQPIDRQ</sequence>
<gene>
    <name evidence="1" type="ORF">GCM10007857_44520</name>
</gene>
<organism evidence="1 2">
    <name type="scientific">Bradyrhizobium iriomotense</name>
    <dbReference type="NCBI Taxonomy" id="441950"/>
    <lineage>
        <taxon>Bacteria</taxon>
        <taxon>Pseudomonadati</taxon>
        <taxon>Pseudomonadota</taxon>
        <taxon>Alphaproteobacteria</taxon>
        <taxon>Hyphomicrobiales</taxon>
        <taxon>Nitrobacteraceae</taxon>
        <taxon>Bradyrhizobium</taxon>
    </lineage>
</organism>
<reference evidence="2" key="1">
    <citation type="journal article" date="2019" name="Int. J. Syst. Evol. Microbiol.">
        <title>The Global Catalogue of Microorganisms (GCM) 10K type strain sequencing project: providing services to taxonomists for standard genome sequencing and annotation.</title>
        <authorList>
            <consortium name="The Broad Institute Genomics Platform"/>
            <consortium name="The Broad Institute Genome Sequencing Center for Infectious Disease"/>
            <person name="Wu L."/>
            <person name="Ma J."/>
        </authorList>
    </citation>
    <scope>NUCLEOTIDE SEQUENCE [LARGE SCALE GENOMIC DNA]</scope>
    <source>
        <strain evidence="2">NBRC 102520</strain>
    </source>
</reference>
<evidence type="ECO:0000313" key="2">
    <source>
        <dbReference type="Proteomes" id="UP001156905"/>
    </source>
</evidence>